<evidence type="ECO:0000256" key="1">
    <source>
        <dbReference type="SAM" id="Phobius"/>
    </source>
</evidence>
<reference evidence="2" key="1">
    <citation type="submission" date="2021-04" db="EMBL/GenBank/DDBJ databases">
        <title>Dactylosporangium aurantiacum NRRL B-8018 full assembly.</title>
        <authorList>
            <person name="Hartkoorn R.C."/>
            <person name="Beaudoing E."/>
            <person name="Hot D."/>
        </authorList>
    </citation>
    <scope>NUCLEOTIDE SEQUENCE</scope>
    <source>
        <strain evidence="2">NRRL B-8018</strain>
    </source>
</reference>
<proteinExistence type="predicted"/>
<dbReference type="Proteomes" id="UP001058003">
    <property type="component" value="Chromosome"/>
</dbReference>
<organism evidence="2 3">
    <name type="scientific">Dactylosporangium aurantiacum</name>
    <dbReference type="NCBI Taxonomy" id="35754"/>
    <lineage>
        <taxon>Bacteria</taxon>
        <taxon>Bacillati</taxon>
        <taxon>Actinomycetota</taxon>
        <taxon>Actinomycetes</taxon>
        <taxon>Micromonosporales</taxon>
        <taxon>Micromonosporaceae</taxon>
        <taxon>Dactylosporangium</taxon>
    </lineage>
</organism>
<keyword evidence="1" id="KW-1133">Transmembrane helix</keyword>
<protein>
    <submittedName>
        <fullName evidence="2">Uncharacterized protein</fullName>
    </submittedName>
</protein>
<dbReference type="EMBL" id="CP073767">
    <property type="protein sequence ID" value="UWZ50745.1"/>
    <property type="molecule type" value="Genomic_DNA"/>
</dbReference>
<keyword evidence="1" id="KW-0812">Transmembrane</keyword>
<dbReference type="RefSeq" id="WP_033358221.1">
    <property type="nucleotide sequence ID" value="NZ_CP073767.1"/>
</dbReference>
<gene>
    <name evidence="2" type="ORF">Daura_28455</name>
</gene>
<dbReference type="OrthoDB" id="3319410at2"/>
<keyword evidence="3" id="KW-1185">Reference proteome</keyword>
<evidence type="ECO:0000313" key="2">
    <source>
        <dbReference type="EMBL" id="UWZ50745.1"/>
    </source>
</evidence>
<dbReference type="KEGG" id="daur:Daura_28455"/>
<sequence length="816" mass="86712">MVIPGGRRTVLVGAAVVAVLALVAGAIVVVWRVLRDDATVVRVAAATGGTVTTPDGVRLRLAPGALTVDADVRIAPAGDVAPPDGTAWVARPVEVTLSAGQLRTSATLTMPVDAAAFAADGARTTVVTRDAEGRWEGEGGVLDPAGRTITTTLAHFSLKGVIKDAAKIAEVPGKVALALGQAYADLRYEAKQPDCGTESHLWAAAAEGGTNVKVCVSAGDFGRSARLTIVNNRLYPQFLRLGGYPPMLVTQPDRVSVVDNVWRMLGEVNRDYTYLPGKGRLELELPAGSDVVDIVATPGLEAVIAQFVVDVLAVAYVPVGFAVKTVQCVLAAPVTEEVVRTKALRRLPELGGALANCVGSAWTSYTVLKDDATDAEERQAKRDRAAVLDAVTTALRDVPRIGETVLLAAAQGPAGQHVVARRTAVLPVKALNEPGGELPAAVRTTQERLYAAARQYPSDRDALLKVVPPAGLAFGNAADPDQGQSTTLGLGPDPVAGPLAANQMLLLMMTPPMHWQCTETGRDGYVYGMADPDLNTYPGRLTDLGLDAERGQLTRTAARGARPYRVCIMADGTWTVFSKGVPTGQFPAADQAALAEQPARIDRCPGPAPSPFLPRDSVCVSVTRLELDGDDKPDRFIMYRRFEQWVARAVLGRGAVLDLPFTYTEGVPGSLPIIEAHLDLDGQAGDEVAVQSGFGAHSVQLILITYTEQGLTLVRDNSVSGEDGEHFMVDDSRSYSMGIGCSDDDHDGRPELVQGSVYYDYDVATLKLTAVQGHRVTYTWRGKTLDRTSESDQTFTEAQKATYTGPPYRGITCSWR</sequence>
<accession>A0A9Q9IDV1</accession>
<dbReference type="SUPFAM" id="SSF69318">
    <property type="entry name" value="Integrin alpha N-terminal domain"/>
    <property type="match status" value="1"/>
</dbReference>
<feature type="transmembrane region" description="Helical" evidence="1">
    <location>
        <begin position="12"/>
        <end position="34"/>
    </location>
</feature>
<evidence type="ECO:0000313" key="3">
    <source>
        <dbReference type="Proteomes" id="UP001058003"/>
    </source>
</evidence>
<dbReference type="AlphaFoldDB" id="A0A9Q9IDV1"/>
<keyword evidence="1" id="KW-0472">Membrane</keyword>
<name>A0A9Q9IDV1_9ACTN</name>
<dbReference type="InterPro" id="IPR028994">
    <property type="entry name" value="Integrin_alpha_N"/>
</dbReference>